<keyword evidence="6" id="KW-1185">Reference proteome</keyword>
<keyword evidence="1" id="KW-0238">DNA-binding</keyword>
<dbReference type="Gene3D" id="1.10.10.60">
    <property type="entry name" value="Homeodomain-like"/>
    <property type="match status" value="2"/>
</dbReference>
<dbReference type="GO" id="GO:0005634">
    <property type="term" value="C:nucleus"/>
    <property type="evidence" value="ECO:0007669"/>
    <property type="project" value="TreeGrafter"/>
</dbReference>
<feature type="region of interest" description="Disordered" evidence="3">
    <location>
        <begin position="267"/>
        <end position="316"/>
    </location>
</feature>
<dbReference type="InterPro" id="IPR006600">
    <property type="entry name" value="HTH_CenpB_DNA-bd_dom"/>
</dbReference>
<feature type="compositionally biased region" description="Polar residues" evidence="3">
    <location>
        <begin position="285"/>
        <end position="304"/>
    </location>
</feature>
<reference evidence="6" key="1">
    <citation type="submission" date="2016-03" db="EMBL/GenBank/DDBJ databases">
        <authorList>
            <person name="Guldener U."/>
        </authorList>
    </citation>
    <scope>NUCLEOTIDE SEQUENCE [LARGE SCALE GENOMIC DNA]</scope>
    <source>
        <strain evidence="6">04CH-RAC-A.6.1</strain>
    </source>
</reference>
<gene>
    <name evidence="5" type="ORF">RAG0_08160</name>
</gene>
<dbReference type="GO" id="GO:0003677">
    <property type="term" value="F:DNA binding"/>
    <property type="evidence" value="ECO:0007669"/>
    <property type="project" value="UniProtKB-KW"/>
</dbReference>
<dbReference type="SMART" id="SM00674">
    <property type="entry name" value="CENPB"/>
    <property type="match status" value="1"/>
</dbReference>
<proteinExistence type="predicted"/>
<feature type="compositionally biased region" description="Polar residues" evidence="3">
    <location>
        <begin position="375"/>
        <end position="398"/>
    </location>
</feature>
<name>A0A1E1KPD1_9HELO</name>
<feature type="region of interest" description="Disordered" evidence="3">
    <location>
        <begin position="431"/>
        <end position="496"/>
    </location>
</feature>
<sequence>MDHDDHHIDHENSSYMGNDGWVMHQNYHSSSQQQSPVFEQNGFAFLQQPLHEGLSTTQPFPPQRMPLLQPSPAQPSIQQLQPLIMPGHSTWPSMMITNTVYPPPAVTVPGSEPALTRRNGKKGIRSRSTSLPRKTLTDSDRRRMCQFAVDNPSSKQTDIGKMFGVERSTVSKVLIKKEKYLGPKNGSTSPTKRKGSKSPDIDRTLAMWVKKMQAQGRPPSDDDIRAQANHFASSFRPNNEILQSIDSPDWLQQFKYRNGISQARLNRRASETNVPTGGSFDFGSAENSDSQTPNGISPTSQSGFLSPASLSRVKSEEDLKSDHLNGYFGHEGGEYRLLNSQSNTSLAGAFSGDNASTAFSTIPTSPSTPFAFSPDQSGSWLPSQQARLPTPSNFQRPRSQTFPMLGIDPAFLASEGNDPLSPKYTLPLTAPSSALDPPMEEMLPPFAMDSVLGSPPLHSIHRSSSNGSMGRSSNGESSSGLQSSPRASAPNSPTQDDARRALDTLLTFLKQSSNVHGLVDREEYMAVVKLTEKLRLQSNEPLPGGLHRIVEQDCETPHKIEHA</sequence>
<evidence type="ECO:0000256" key="2">
    <source>
        <dbReference type="ARBA" id="ARBA00023242"/>
    </source>
</evidence>
<feature type="domain" description="HTH CENPB-type" evidence="4">
    <location>
        <begin position="189"/>
        <end position="264"/>
    </location>
</feature>
<dbReference type="PROSITE" id="PS51253">
    <property type="entry name" value="HTH_CENPB"/>
    <property type="match status" value="1"/>
</dbReference>
<dbReference type="Pfam" id="PF04218">
    <property type="entry name" value="CENP-B_N"/>
    <property type="match status" value="1"/>
</dbReference>
<dbReference type="OrthoDB" id="9909311at2759"/>
<feature type="compositionally biased region" description="Polar residues" evidence="3">
    <location>
        <begin position="485"/>
        <end position="495"/>
    </location>
</feature>
<dbReference type="InterPro" id="IPR009057">
    <property type="entry name" value="Homeodomain-like_sf"/>
</dbReference>
<evidence type="ECO:0000313" key="5">
    <source>
        <dbReference type="EMBL" id="CZS99879.1"/>
    </source>
</evidence>
<feature type="region of interest" description="Disordered" evidence="3">
    <location>
        <begin position="367"/>
        <end position="398"/>
    </location>
</feature>
<dbReference type="PANTHER" id="PTHR19303:SF70">
    <property type="entry name" value="HTH CENPB-TYPE DOMAIN-CONTAINING PROTEIN"/>
    <property type="match status" value="1"/>
</dbReference>
<organism evidence="5 6">
    <name type="scientific">Rhynchosporium agropyri</name>
    <dbReference type="NCBI Taxonomy" id="914238"/>
    <lineage>
        <taxon>Eukaryota</taxon>
        <taxon>Fungi</taxon>
        <taxon>Dikarya</taxon>
        <taxon>Ascomycota</taxon>
        <taxon>Pezizomycotina</taxon>
        <taxon>Leotiomycetes</taxon>
        <taxon>Helotiales</taxon>
        <taxon>Ploettnerulaceae</taxon>
        <taxon>Rhynchosporium</taxon>
    </lineage>
</organism>
<feature type="compositionally biased region" description="Low complexity" evidence="3">
    <location>
        <begin position="463"/>
        <end position="484"/>
    </location>
</feature>
<dbReference type="Pfam" id="PF03221">
    <property type="entry name" value="HTH_Tnp_Tc5"/>
    <property type="match status" value="1"/>
</dbReference>
<accession>A0A1E1KPD1</accession>
<evidence type="ECO:0000313" key="6">
    <source>
        <dbReference type="Proteomes" id="UP000178912"/>
    </source>
</evidence>
<dbReference type="SUPFAM" id="SSF46689">
    <property type="entry name" value="Homeodomain-like"/>
    <property type="match status" value="2"/>
</dbReference>
<protein>
    <recommendedName>
        <fullName evidence="4">HTH CENPB-type domain-containing protein</fullName>
    </recommendedName>
</protein>
<evidence type="ECO:0000256" key="3">
    <source>
        <dbReference type="SAM" id="MobiDB-lite"/>
    </source>
</evidence>
<evidence type="ECO:0000256" key="1">
    <source>
        <dbReference type="ARBA" id="ARBA00023125"/>
    </source>
</evidence>
<dbReference type="PANTHER" id="PTHR19303">
    <property type="entry name" value="TRANSPOSON"/>
    <property type="match status" value="1"/>
</dbReference>
<dbReference type="Proteomes" id="UP000178912">
    <property type="component" value="Unassembled WGS sequence"/>
</dbReference>
<dbReference type="InterPro" id="IPR050863">
    <property type="entry name" value="CenT-Element_Derived"/>
</dbReference>
<keyword evidence="2" id="KW-0539">Nucleus</keyword>
<dbReference type="InterPro" id="IPR007889">
    <property type="entry name" value="HTH_Psq"/>
</dbReference>
<dbReference type="AlphaFoldDB" id="A0A1E1KPD1"/>
<evidence type="ECO:0000259" key="4">
    <source>
        <dbReference type="PROSITE" id="PS51253"/>
    </source>
</evidence>
<feature type="region of interest" description="Disordered" evidence="3">
    <location>
        <begin position="107"/>
        <end position="138"/>
    </location>
</feature>
<dbReference type="EMBL" id="FJUX01000042">
    <property type="protein sequence ID" value="CZS99879.1"/>
    <property type="molecule type" value="Genomic_DNA"/>
</dbReference>
<feature type="region of interest" description="Disordered" evidence="3">
    <location>
        <begin position="181"/>
        <end position="201"/>
    </location>
</feature>